<organism evidence="2 3">
    <name type="scientific">Saprolegnia parasitica (strain CBS 223.65)</name>
    <dbReference type="NCBI Taxonomy" id="695850"/>
    <lineage>
        <taxon>Eukaryota</taxon>
        <taxon>Sar</taxon>
        <taxon>Stramenopiles</taxon>
        <taxon>Oomycota</taxon>
        <taxon>Saprolegniomycetes</taxon>
        <taxon>Saprolegniales</taxon>
        <taxon>Saprolegniaceae</taxon>
        <taxon>Saprolegnia</taxon>
    </lineage>
</organism>
<sequence length="132" mass="15377">MSDYKFRKSTHSFTKKVAILLYFLASEGGYRENACTTYYVRSKLIKQKSFAGGTHLFTNFLRYRAMLHEKTPEAEVKESMFKDGIGEEAANQFLESMRSNHERMAELERELEQLKRDNSIKRKQIQVAAPPT</sequence>
<dbReference type="RefSeq" id="XP_012194792.1">
    <property type="nucleotide sequence ID" value="XM_012339402.1"/>
</dbReference>
<dbReference type="VEuPathDB" id="FungiDB:SPRG_01211"/>
<evidence type="ECO:0000313" key="2">
    <source>
        <dbReference type="EMBL" id="KDO35144.1"/>
    </source>
</evidence>
<feature type="coiled-coil region" evidence="1">
    <location>
        <begin position="94"/>
        <end position="124"/>
    </location>
</feature>
<protein>
    <submittedName>
        <fullName evidence="2">Uncharacterized protein</fullName>
    </submittedName>
</protein>
<dbReference type="GeneID" id="24123813"/>
<name>A0A067CWR4_SAPPC</name>
<accession>A0A067CWR4</accession>
<dbReference type="STRING" id="695850.A0A067CWR4"/>
<gene>
    <name evidence="2" type="ORF">SPRG_01211</name>
</gene>
<keyword evidence="1" id="KW-0175">Coiled coil</keyword>
<proteinExistence type="predicted"/>
<dbReference type="Proteomes" id="UP000030745">
    <property type="component" value="Unassembled WGS sequence"/>
</dbReference>
<dbReference type="EMBL" id="KK583190">
    <property type="protein sequence ID" value="KDO35144.1"/>
    <property type="molecule type" value="Genomic_DNA"/>
</dbReference>
<dbReference type="OrthoDB" id="77362at2759"/>
<dbReference type="AlphaFoldDB" id="A0A067CWR4"/>
<dbReference type="KEGG" id="spar:SPRG_01211"/>
<evidence type="ECO:0000313" key="3">
    <source>
        <dbReference type="Proteomes" id="UP000030745"/>
    </source>
</evidence>
<keyword evidence="3" id="KW-1185">Reference proteome</keyword>
<evidence type="ECO:0000256" key="1">
    <source>
        <dbReference type="SAM" id="Coils"/>
    </source>
</evidence>
<reference evidence="2 3" key="1">
    <citation type="journal article" date="2013" name="PLoS Genet.">
        <title>Distinctive expansion of potential virulence genes in the genome of the oomycete fish pathogen Saprolegnia parasitica.</title>
        <authorList>
            <person name="Jiang R.H."/>
            <person name="de Bruijn I."/>
            <person name="Haas B.J."/>
            <person name="Belmonte R."/>
            <person name="Lobach L."/>
            <person name="Christie J."/>
            <person name="van den Ackerveken G."/>
            <person name="Bottin A."/>
            <person name="Bulone V."/>
            <person name="Diaz-Moreno S.M."/>
            <person name="Dumas B."/>
            <person name="Fan L."/>
            <person name="Gaulin E."/>
            <person name="Govers F."/>
            <person name="Grenville-Briggs L.J."/>
            <person name="Horner N.R."/>
            <person name="Levin J.Z."/>
            <person name="Mammella M."/>
            <person name="Meijer H.J."/>
            <person name="Morris P."/>
            <person name="Nusbaum C."/>
            <person name="Oome S."/>
            <person name="Phillips A.J."/>
            <person name="van Rooyen D."/>
            <person name="Rzeszutek E."/>
            <person name="Saraiva M."/>
            <person name="Secombes C.J."/>
            <person name="Seidl M.F."/>
            <person name="Snel B."/>
            <person name="Stassen J.H."/>
            <person name="Sykes S."/>
            <person name="Tripathy S."/>
            <person name="van den Berg H."/>
            <person name="Vega-Arreguin J.C."/>
            <person name="Wawra S."/>
            <person name="Young S.K."/>
            <person name="Zeng Q."/>
            <person name="Dieguez-Uribeondo J."/>
            <person name="Russ C."/>
            <person name="Tyler B.M."/>
            <person name="van West P."/>
        </authorList>
    </citation>
    <scope>NUCLEOTIDE SEQUENCE [LARGE SCALE GENOMIC DNA]</scope>
    <source>
        <strain evidence="2 3">CBS 223.65</strain>
    </source>
</reference>